<dbReference type="OrthoDB" id="1470350at2759"/>
<keyword evidence="3 6" id="KW-0479">Metal-binding</keyword>
<evidence type="ECO:0000256" key="6">
    <source>
        <dbReference type="PIRSR" id="PIRSR602401-1"/>
    </source>
</evidence>
<keyword evidence="6 7" id="KW-0349">Heme</keyword>
<dbReference type="GO" id="GO:0005506">
    <property type="term" value="F:iron ion binding"/>
    <property type="evidence" value="ECO:0007669"/>
    <property type="project" value="InterPro"/>
</dbReference>
<dbReference type="Proteomes" id="UP001153076">
    <property type="component" value="Unassembled WGS sequence"/>
</dbReference>
<dbReference type="Gene3D" id="1.10.630.10">
    <property type="entry name" value="Cytochrome P450"/>
    <property type="match status" value="1"/>
</dbReference>
<dbReference type="EMBL" id="JAKOGI010002573">
    <property type="protein sequence ID" value="KAJ8421725.1"/>
    <property type="molecule type" value="Genomic_DNA"/>
</dbReference>
<evidence type="ECO:0000313" key="9">
    <source>
        <dbReference type="Proteomes" id="UP001153076"/>
    </source>
</evidence>
<dbReference type="AlphaFoldDB" id="A0A9Q1GMH6"/>
<dbReference type="PRINTS" id="PR00385">
    <property type="entry name" value="P450"/>
</dbReference>
<feature type="binding site" description="axial binding residue" evidence="6">
    <location>
        <position position="438"/>
    </location>
    <ligand>
        <name>heme</name>
        <dbReference type="ChEBI" id="CHEBI:30413"/>
    </ligand>
    <ligandPart>
        <name>Fe</name>
        <dbReference type="ChEBI" id="CHEBI:18248"/>
    </ligandPart>
</feature>
<evidence type="ECO:0000256" key="7">
    <source>
        <dbReference type="RuleBase" id="RU000461"/>
    </source>
</evidence>
<dbReference type="PROSITE" id="PS00086">
    <property type="entry name" value="CYTOCHROME_P450"/>
    <property type="match status" value="1"/>
</dbReference>
<dbReference type="PANTHER" id="PTHR24296">
    <property type="entry name" value="CYTOCHROME P450"/>
    <property type="match status" value="1"/>
</dbReference>
<comment type="caution">
    <text evidence="8">The sequence shown here is derived from an EMBL/GenBank/DDBJ whole genome shotgun (WGS) entry which is preliminary data.</text>
</comment>
<evidence type="ECO:0008006" key="10">
    <source>
        <dbReference type="Google" id="ProtNLM"/>
    </source>
</evidence>
<dbReference type="PRINTS" id="PR00463">
    <property type="entry name" value="EP450I"/>
</dbReference>
<proteinExistence type="inferred from homology"/>
<dbReference type="InterPro" id="IPR017972">
    <property type="entry name" value="Cyt_P450_CS"/>
</dbReference>
<protein>
    <recommendedName>
        <fullName evidence="10">Cytochrome P450</fullName>
    </recommendedName>
</protein>
<sequence length="492" mass="57201">MAHFEIFLAFFAFLFLSYYCFRNKYGLPTYWPFVGMLPALLQNHHRLHHFFAEVLEKSQLTFFIRGPWLSNLRLLFTADPANVHHVLSKNFGNYPKGPKFRETFEPLGDGIFNSDGDLWQYHRSMAQTFFGHPQFQPFFLKEIWEKVENGLFPVLDHVSKQGLEIDLQDLFLRFTFDITCNIVLGHDPKSLCINLPNHPFSDVLHDAEDAVLYRHLVPRFVWKFQRWLGVGKERKLREAEKVVDDFIFDCISRKKEEMCKRSLSARQNKVENELKPGRDTTSTALSWFFYLLSKNPSVISGIREELDTIMAQANYVHDCNKEDKTKGHQRHNYLSRNFAELSDELIYLHCAICETMRLYPPVAFNNKAPMEPDILPSGHRVDSNMQIILHTYAMGRMKSIWGEDCHEFKPGRWISNKGSIKHEPSHKFLAFNAGPRTCLGKRMSLIQMKATAIAIISNYDIQPIEGHVVVPDSSVILRMKHGFKVKVLTSQQ</sequence>
<dbReference type="GO" id="GO:0020037">
    <property type="term" value="F:heme binding"/>
    <property type="evidence" value="ECO:0007669"/>
    <property type="project" value="InterPro"/>
</dbReference>
<evidence type="ECO:0000256" key="2">
    <source>
        <dbReference type="ARBA" id="ARBA00010617"/>
    </source>
</evidence>
<dbReference type="InterPro" id="IPR002401">
    <property type="entry name" value="Cyt_P450_E_grp-I"/>
</dbReference>
<comment type="cofactor">
    <cofactor evidence="1 6">
        <name>heme</name>
        <dbReference type="ChEBI" id="CHEBI:30413"/>
    </cofactor>
</comment>
<evidence type="ECO:0000313" key="8">
    <source>
        <dbReference type="EMBL" id="KAJ8421725.1"/>
    </source>
</evidence>
<dbReference type="Pfam" id="PF00067">
    <property type="entry name" value="p450"/>
    <property type="match status" value="1"/>
</dbReference>
<dbReference type="GO" id="GO:0004497">
    <property type="term" value="F:monooxygenase activity"/>
    <property type="evidence" value="ECO:0007669"/>
    <property type="project" value="UniProtKB-KW"/>
</dbReference>
<dbReference type="InterPro" id="IPR036396">
    <property type="entry name" value="Cyt_P450_sf"/>
</dbReference>
<evidence type="ECO:0000256" key="4">
    <source>
        <dbReference type="ARBA" id="ARBA00023002"/>
    </source>
</evidence>
<evidence type="ECO:0000256" key="5">
    <source>
        <dbReference type="ARBA" id="ARBA00023004"/>
    </source>
</evidence>
<keyword evidence="7" id="KW-0503">Monooxygenase</keyword>
<evidence type="ECO:0000256" key="3">
    <source>
        <dbReference type="ARBA" id="ARBA00022723"/>
    </source>
</evidence>
<keyword evidence="9" id="KW-1185">Reference proteome</keyword>
<reference evidence="8" key="1">
    <citation type="submission" date="2022-04" db="EMBL/GenBank/DDBJ databases">
        <title>Carnegiea gigantea Genome sequencing and assembly v2.</title>
        <authorList>
            <person name="Copetti D."/>
            <person name="Sanderson M.J."/>
            <person name="Burquez A."/>
            <person name="Wojciechowski M.F."/>
        </authorList>
    </citation>
    <scope>NUCLEOTIDE SEQUENCE</scope>
    <source>
        <strain evidence="8">SGP5-SGP5p</strain>
        <tissue evidence="8">Aerial part</tissue>
    </source>
</reference>
<accession>A0A9Q1GMH6</accession>
<dbReference type="SUPFAM" id="SSF48264">
    <property type="entry name" value="Cytochrome P450"/>
    <property type="match status" value="1"/>
</dbReference>
<keyword evidence="5 6" id="KW-0408">Iron</keyword>
<dbReference type="GO" id="GO:0006629">
    <property type="term" value="P:lipid metabolic process"/>
    <property type="evidence" value="ECO:0007669"/>
    <property type="project" value="UniProtKB-ARBA"/>
</dbReference>
<keyword evidence="4 7" id="KW-0560">Oxidoreductase</keyword>
<dbReference type="InterPro" id="IPR001128">
    <property type="entry name" value="Cyt_P450"/>
</dbReference>
<name>A0A9Q1GMH6_9CARY</name>
<comment type="similarity">
    <text evidence="2 7">Belongs to the cytochrome P450 family.</text>
</comment>
<evidence type="ECO:0000256" key="1">
    <source>
        <dbReference type="ARBA" id="ARBA00001971"/>
    </source>
</evidence>
<organism evidence="8 9">
    <name type="scientific">Carnegiea gigantea</name>
    <dbReference type="NCBI Taxonomy" id="171969"/>
    <lineage>
        <taxon>Eukaryota</taxon>
        <taxon>Viridiplantae</taxon>
        <taxon>Streptophyta</taxon>
        <taxon>Embryophyta</taxon>
        <taxon>Tracheophyta</taxon>
        <taxon>Spermatophyta</taxon>
        <taxon>Magnoliopsida</taxon>
        <taxon>eudicotyledons</taxon>
        <taxon>Gunneridae</taxon>
        <taxon>Pentapetalae</taxon>
        <taxon>Caryophyllales</taxon>
        <taxon>Cactineae</taxon>
        <taxon>Cactaceae</taxon>
        <taxon>Cactoideae</taxon>
        <taxon>Echinocereeae</taxon>
        <taxon>Carnegiea</taxon>
    </lineage>
</organism>
<gene>
    <name evidence="8" type="ORF">Cgig2_028307</name>
</gene>
<dbReference type="GO" id="GO:0016705">
    <property type="term" value="F:oxidoreductase activity, acting on paired donors, with incorporation or reduction of molecular oxygen"/>
    <property type="evidence" value="ECO:0007669"/>
    <property type="project" value="InterPro"/>
</dbReference>
<dbReference type="CDD" id="cd11064">
    <property type="entry name" value="CYP86A"/>
    <property type="match status" value="1"/>
</dbReference>